<evidence type="ECO:0000313" key="1">
    <source>
        <dbReference type="EMBL" id="GHB12869.1"/>
    </source>
</evidence>
<protein>
    <submittedName>
        <fullName evidence="1">Uncharacterized protein</fullName>
    </submittedName>
</protein>
<comment type="caution">
    <text evidence="1">The sequence shown here is derived from an EMBL/GenBank/DDBJ whole genome shotgun (WGS) entry which is preliminary data.</text>
</comment>
<accession>A0ABQ3DSG3</accession>
<gene>
    <name evidence="1" type="ORF">GCM10009038_08610</name>
</gene>
<dbReference type="EMBL" id="BMZI01000002">
    <property type="protein sequence ID" value="GHB12869.1"/>
    <property type="molecule type" value="Genomic_DNA"/>
</dbReference>
<sequence>MDINKIKLTMILAFYSVEDTEELLELIESEELDLSRFTVEKAYQHYEEACFYESRVLEPVDEIYFGTDSEDRWVEEYELANY</sequence>
<organism evidence="1 2">
    <name type="scientific">Salinicola rhizosphaerae</name>
    <dbReference type="NCBI Taxonomy" id="1443141"/>
    <lineage>
        <taxon>Bacteria</taxon>
        <taxon>Pseudomonadati</taxon>
        <taxon>Pseudomonadota</taxon>
        <taxon>Gammaproteobacteria</taxon>
        <taxon>Oceanospirillales</taxon>
        <taxon>Halomonadaceae</taxon>
        <taxon>Salinicola</taxon>
    </lineage>
</organism>
<reference evidence="2" key="1">
    <citation type="journal article" date="2019" name="Int. J. Syst. Evol. Microbiol.">
        <title>The Global Catalogue of Microorganisms (GCM) 10K type strain sequencing project: providing services to taxonomists for standard genome sequencing and annotation.</title>
        <authorList>
            <consortium name="The Broad Institute Genomics Platform"/>
            <consortium name="The Broad Institute Genome Sequencing Center for Infectious Disease"/>
            <person name="Wu L."/>
            <person name="Ma J."/>
        </authorList>
    </citation>
    <scope>NUCLEOTIDE SEQUENCE [LARGE SCALE GENOMIC DNA]</scope>
    <source>
        <strain evidence="2">KCTC 32998</strain>
    </source>
</reference>
<evidence type="ECO:0000313" key="2">
    <source>
        <dbReference type="Proteomes" id="UP000646745"/>
    </source>
</evidence>
<keyword evidence="2" id="KW-1185">Reference proteome</keyword>
<dbReference type="Proteomes" id="UP000646745">
    <property type="component" value="Unassembled WGS sequence"/>
</dbReference>
<name>A0ABQ3DSG3_9GAMM</name>
<proteinExistence type="predicted"/>
<dbReference type="RefSeq" id="WP_189443417.1">
    <property type="nucleotide sequence ID" value="NZ_BMZI01000002.1"/>
</dbReference>